<evidence type="ECO:0000256" key="1">
    <source>
        <dbReference type="ARBA" id="ARBA00008723"/>
    </source>
</evidence>
<dbReference type="CDD" id="cd00839">
    <property type="entry name" value="MPP_PAPs"/>
    <property type="match status" value="1"/>
</dbReference>
<name>D8SYQ0_SELML</name>
<organism evidence="10">
    <name type="scientific">Selaginella moellendorffii</name>
    <name type="common">Spikemoss</name>
    <dbReference type="NCBI Taxonomy" id="88036"/>
    <lineage>
        <taxon>Eukaryota</taxon>
        <taxon>Viridiplantae</taxon>
        <taxon>Streptophyta</taxon>
        <taxon>Embryophyta</taxon>
        <taxon>Tracheophyta</taxon>
        <taxon>Lycopodiopsida</taxon>
        <taxon>Selaginellales</taxon>
        <taxon>Selaginellaceae</taxon>
        <taxon>Selaginella</taxon>
    </lineage>
</organism>
<evidence type="ECO:0000256" key="5">
    <source>
        <dbReference type="RuleBase" id="RU361203"/>
    </source>
</evidence>
<feature type="domain" description="Calcineurin-like phosphoesterase" evidence="6">
    <location>
        <begin position="195"/>
        <end position="409"/>
    </location>
</feature>
<evidence type="ECO:0000259" key="6">
    <source>
        <dbReference type="Pfam" id="PF00149"/>
    </source>
</evidence>
<comment type="similarity">
    <text evidence="1 5">Belongs to the metallophosphoesterase superfamily. Purple acid phosphatase family.</text>
</comment>
<dbReference type="InterPro" id="IPR029052">
    <property type="entry name" value="Metallo-depent_PP-like"/>
</dbReference>
<dbReference type="KEGG" id="smo:SELMODRAFT_183900"/>
<dbReference type="SUPFAM" id="SSF49363">
    <property type="entry name" value="Purple acid phosphatase, N-terminal domain"/>
    <property type="match status" value="1"/>
</dbReference>
<feature type="domain" description="Purple acid phosphatase C-terminal" evidence="7">
    <location>
        <begin position="480"/>
        <end position="518"/>
    </location>
</feature>
<dbReference type="Pfam" id="PF14008">
    <property type="entry name" value="Metallophos_C"/>
    <property type="match status" value="1"/>
</dbReference>
<dbReference type="AlphaFoldDB" id="D8SYQ0"/>
<dbReference type="InterPro" id="IPR015914">
    <property type="entry name" value="PAPs_N"/>
</dbReference>
<sequence>MVLLSRPWWTIFVVFLALLSPAKNLAKLRTIPSTADGPFDPVTVALDERLPIGSDDLPNNDPRLAKIVPGFHPEQIALAQGTDSSSMFVSWITGEFQVGQDVTPLNPSLIKSVVEYGIFKLDHFAVGKASVYSQLYPYKGLNNYTSGIIHHVKLQGLKSSTTYYYRCGDPFAKAMSPVYSFTTLPAKGPYFYPKRIAIVGDLGLTYNTTSTICHLQRNKPDLNVFLGDLSYANLYVTNGTGSSCYKCAFPETPIHETYQPRWDYWGRQVYLQSLRSKVPTMVIEGNHEYELQAQNNTFVAYNARFAVPYRESGSPTKMYYSFNAGGAHFIMLGGYIDYSNSSQQYAWLEKDLMSVDREETPWLIVAFHQPWYNSYKSHYREAECMRQSMEDLLYKFGVDIVFSGHVHAYERMNLVYNYEYDRCAPLFITVGDGGNREGMAIKHADDPGACPKPESTPDPVGVPYEYCGFNFTSGPAAGKFCWDRQPDWSAFRDSSFGHGILEIESPTRALWTWHRNQDTYLSENHVGDQIYIVRRPEVCPNRKSHDILAV</sequence>
<dbReference type="InterPro" id="IPR025733">
    <property type="entry name" value="PAPs_C"/>
</dbReference>
<dbReference type="GO" id="GO:0003993">
    <property type="term" value="F:acid phosphatase activity"/>
    <property type="evidence" value="ECO:0000318"/>
    <property type="project" value="GO_Central"/>
</dbReference>
<protein>
    <recommendedName>
        <fullName evidence="5">Purple acid phosphatase</fullName>
        <ecNumber evidence="5">3.1.3.2</ecNumber>
    </recommendedName>
</protein>
<dbReference type="EMBL" id="GL377653">
    <property type="protein sequence ID" value="EFJ10563.1"/>
    <property type="molecule type" value="Genomic_DNA"/>
</dbReference>
<evidence type="ECO:0000259" key="7">
    <source>
        <dbReference type="Pfam" id="PF14008"/>
    </source>
</evidence>
<dbReference type="FunCoup" id="D8SYQ0">
    <property type="interactions" value="139"/>
</dbReference>
<evidence type="ECO:0000256" key="4">
    <source>
        <dbReference type="ARBA" id="ARBA00023180"/>
    </source>
</evidence>
<dbReference type="InterPro" id="IPR041792">
    <property type="entry name" value="MPP_PAP"/>
</dbReference>
<gene>
    <name evidence="9" type="ORF">SELMODRAFT_183900</name>
</gene>
<evidence type="ECO:0000259" key="8">
    <source>
        <dbReference type="Pfam" id="PF16656"/>
    </source>
</evidence>
<dbReference type="EC" id="3.1.3.2" evidence="5"/>
<dbReference type="Pfam" id="PF16656">
    <property type="entry name" value="Pur_ac_phosph_N"/>
    <property type="match status" value="1"/>
</dbReference>
<keyword evidence="10" id="KW-1185">Reference proteome</keyword>
<proteinExistence type="inferred from homology"/>
<dbReference type="GO" id="GO:0046872">
    <property type="term" value="F:metal ion binding"/>
    <property type="evidence" value="ECO:0007669"/>
    <property type="project" value="InterPro"/>
</dbReference>
<dbReference type="Pfam" id="PF00149">
    <property type="entry name" value="Metallophos"/>
    <property type="match status" value="1"/>
</dbReference>
<dbReference type="Proteomes" id="UP000001514">
    <property type="component" value="Unassembled WGS sequence"/>
</dbReference>
<dbReference type="STRING" id="88036.D8SYQ0"/>
<dbReference type="Gene3D" id="2.60.40.380">
    <property type="entry name" value="Purple acid phosphatase-like, N-terminal"/>
    <property type="match status" value="1"/>
</dbReference>
<dbReference type="InParanoid" id="D8SYQ0"/>
<evidence type="ECO:0000313" key="9">
    <source>
        <dbReference type="EMBL" id="EFJ10563.1"/>
    </source>
</evidence>
<keyword evidence="3 5" id="KW-0378">Hydrolase</keyword>
<keyword evidence="4" id="KW-0325">Glycoprotein</keyword>
<dbReference type="InterPro" id="IPR004843">
    <property type="entry name" value="Calcineurin-like_PHP"/>
</dbReference>
<reference evidence="9 10" key="1">
    <citation type="journal article" date="2011" name="Science">
        <title>The Selaginella genome identifies genetic changes associated with the evolution of vascular plants.</title>
        <authorList>
            <person name="Banks J.A."/>
            <person name="Nishiyama T."/>
            <person name="Hasebe M."/>
            <person name="Bowman J.L."/>
            <person name="Gribskov M."/>
            <person name="dePamphilis C."/>
            <person name="Albert V.A."/>
            <person name="Aono N."/>
            <person name="Aoyama T."/>
            <person name="Ambrose B.A."/>
            <person name="Ashton N.W."/>
            <person name="Axtell M.J."/>
            <person name="Barker E."/>
            <person name="Barker M.S."/>
            <person name="Bennetzen J.L."/>
            <person name="Bonawitz N.D."/>
            <person name="Chapple C."/>
            <person name="Cheng C."/>
            <person name="Correa L.G."/>
            <person name="Dacre M."/>
            <person name="DeBarry J."/>
            <person name="Dreyer I."/>
            <person name="Elias M."/>
            <person name="Engstrom E.M."/>
            <person name="Estelle M."/>
            <person name="Feng L."/>
            <person name="Finet C."/>
            <person name="Floyd S.K."/>
            <person name="Frommer W.B."/>
            <person name="Fujita T."/>
            <person name="Gramzow L."/>
            <person name="Gutensohn M."/>
            <person name="Harholt J."/>
            <person name="Hattori M."/>
            <person name="Heyl A."/>
            <person name="Hirai T."/>
            <person name="Hiwatashi Y."/>
            <person name="Ishikawa M."/>
            <person name="Iwata M."/>
            <person name="Karol K.G."/>
            <person name="Koehler B."/>
            <person name="Kolukisaoglu U."/>
            <person name="Kubo M."/>
            <person name="Kurata T."/>
            <person name="Lalonde S."/>
            <person name="Li K."/>
            <person name="Li Y."/>
            <person name="Litt A."/>
            <person name="Lyons E."/>
            <person name="Manning G."/>
            <person name="Maruyama T."/>
            <person name="Michael T.P."/>
            <person name="Mikami K."/>
            <person name="Miyazaki S."/>
            <person name="Morinaga S."/>
            <person name="Murata T."/>
            <person name="Mueller-Roeber B."/>
            <person name="Nelson D.R."/>
            <person name="Obara M."/>
            <person name="Oguri Y."/>
            <person name="Olmstead R.G."/>
            <person name="Onodera N."/>
            <person name="Petersen B.L."/>
            <person name="Pils B."/>
            <person name="Prigge M."/>
            <person name="Rensing S.A."/>
            <person name="Riano-Pachon D.M."/>
            <person name="Roberts A.W."/>
            <person name="Sato Y."/>
            <person name="Scheller H.V."/>
            <person name="Schulz B."/>
            <person name="Schulz C."/>
            <person name="Shakirov E.V."/>
            <person name="Shibagaki N."/>
            <person name="Shinohara N."/>
            <person name="Shippen D.E."/>
            <person name="Soerensen I."/>
            <person name="Sotooka R."/>
            <person name="Sugimoto N."/>
            <person name="Sugita M."/>
            <person name="Sumikawa N."/>
            <person name="Tanurdzic M."/>
            <person name="Theissen G."/>
            <person name="Ulvskov P."/>
            <person name="Wakazuki S."/>
            <person name="Weng J.K."/>
            <person name="Willats W.W."/>
            <person name="Wipf D."/>
            <person name="Wolf P.G."/>
            <person name="Yang L."/>
            <person name="Zimmer A.D."/>
            <person name="Zhu Q."/>
            <person name="Mitros T."/>
            <person name="Hellsten U."/>
            <person name="Loque D."/>
            <person name="Otillar R."/>
            <person name="Salamov A."/>
            <person name="Schmutz J."/>
            <person name="Shapiro H."/>
            <person name="Lindquist E."/>
            <person name="Lucas S."/>
            <person name="Rokhsar D."/>
            <person name="Grigoriev I.V."/>
        </authorList>
    </citation>
    <scope>NUCLEOTIDE SEQUENCE [LARGE SCALE GENOMIC DNA]</scope>
</reference>
<feature type="signal peptide" evidence="5">
    <location>
        <begin position="1"/>
        <end position="26"/>
    </location>
</feature>
<dbReference type="SUPFAM" id="SSF56300">
    <property type="entry name" value="Metallo-dependent phosphatases"/>
    <property type="match status" value="1"/>
</dbReference>
<evidence type="ECO:0000313" key="10">
    <source>
        <dbReference type="Proteomes" id="UP000001514"/>
    </source>
</evidence>
<accession>D8SYQ0</accession>
<keyword evidence="2 5" id="KW-0732">Signal</keyword>
<dbReference type="InterPro" id="IPR008963">
    <property type="entry name" value="Purple_acid_Pase-like_N"/>
</dbReference>
<dbReference type="Gene3D" id="3.60.21.10">
    <property type="match status" value="2"/>
</dbReference>
<dbReference type="PANTHER" id="PTHR22953:SF15">
    <property type="entry name" value="PURPLE ACID PHOSPHATASE 13"/>
    <property type="match status" value="1"/>
</dbReference>
<dbReference type="OMA" id="NAVDLPH"/>
<evidence type="ECO:0000256" key="3">
    <source>
        <dbReference type="ARBA" id="ARBA00022801"/>
    </source>
</evidence>
<dbReference type="InterPro" id="IPR039331">
    <property type="entry name" value="PAPs-like"/>
</dbReference>
<dbReference type="Gramene" id="EFJ10563">
    <property type="protein sequence ID" value="EFJ10563"/>
    <property type="gene ID" value="SELMODRAFT_183900"/>
</dbReference>
<dbReference type="PANTHER" id="PTHR22953">
    <property type="entry name" value="ACID PHOSPHATASE RELATED"/>
    <property type="match status" value="1"/>
</dbReference>
<dbReference type="HOGENOM" id="CLU_013387_1_0_1"/>
<evidence type="ECO:0000256" key="2">
    <source>
        <dbReference type="ARBA" id="ARBA00022729"/>
    </source>
</evidence>
<feature type="domain" description="Purple acid phosphatase N-terminal" evidence="8">
    <location>
        <begin position="73"/>
        <end position="183"/>
    </location>
</feature>
<feature type="chain" id="PRO_5005127364" description="Purple acid phosphatase" evidence="5">
    <location>
        <begin position="27"/>
        <end position="550"/>
    </location>
</feature>
<dbReference type="eggNOG" id="KOG1378">
    <property type="taxonomic scope" value="Eukaryota"/>
</dbReference>
<comment type="catalytic activity">
    <reaction evidence="5">
        <text>a phosphate monoester + H2O = an alcohol + phosphate</text>
        <dbReference type="Rhea" id="RHEA:15017"/>
        <dbReference type="ChEBI" id="CHEBI:15377"/>
        <dbReference type="ChEBI" id="CHEBI:30879"/>
        <dbReference type="ChEBI" id="CHEBI:43474"/>
        <dbReference type="ChEBI" id="CHEBI:67140"/>
        <dbReference type="EC" id="3.1.3.2"/>
    </reaction>
</comment>